<keyword evidence="2" id="KW-1185">Reference proteome</keyword>
<dbReference type="GeneID" id="36395566"/>
<accession>A0A0P1A7F3</accession>
<dbReference type="EMBL" id="CCYD01000112">
    <property type="protein sequence ID" value="CEG36189.1"/>
    <property type="molecule type" value="Genomic_DNA"/>
</dbReference>
<dbReference type="OrthoDB" id="123275at2759"/>
<name>A0A0P1A7F3_PLAHL</name>
<dbReference type="Proteomes" id="UP000054928">
    <property type="component" value="Unassembled WGS sequence"/>
</dbReference>
<protein>
    <submittedName>
        <fullName evidence="1">Uncharacterized protein</fullName>
    </submittedName>
</protein>
<sequence>MFDVNERQGGSIFSWIKDKALPWIKSNWGLLKPVASALADVAVPAAATFFGAPQAGPAANMGLKTLTGVGVSSKSGKLVKESAEAKAHMAAIVPAVKVVPLG</sequence>
<evidence type="ECO:0000313" key="2">
    <source>
        <dbReference type="Proteomes" id="UP000054928"/>
    </source>
</evidence>
<dbReference type="RefSeq" id="XP_024572558.1">
    <property type="nucleotide sequence ID" value="XM_024717057.1"/>
</dbReference>
<reference evidence="2" key="1">
    <citation type="submission" date="2014-09" db="EMBL/GenBank/DDBJ databases">
        <authorList>
            <person name="Sharma Rahul"/>
            <person name="Thines Marco"/>
        </authorList>
    </citation>
    <scope>NUCLEOTIDE SEQUENCE [LARGE SCALE GENOMIC DNA]</scope>
</reference>
<organism evidence="1 2">
    <name type="scientific">Plasmopara halstedii</name>
    <name type="common">Downy mildew of sunflower</name>
    <dbReference type="NCBI Taxonomy" id="4781"/>
    <lineage>
        <taxon>Eukaryota</taxon>
        <taxon>Sar</taxon>
        <taxon>Stramenopiles</taxon>
        <taxon>Oomycota</taxon>
        <taxon>Peronosporomycetes</taxon>
        <taxon>Peronosporales</taxon>
        <taxon>Peronosporaceae</taxon>
        <taxon>Plasmopara</taxon>
    </lineage>
</organism>
<proteinExistence type="predicted"/>
<evidence type="ECO:0000313" key="1">
    <source>
        <dbReference type="EMBL" id="CEG36189.1"/>
    </source>
</evidence>
<dbReference type="AlphaFoldDB" id="A0A0P1A7F3"/>